<keyword evidence="7" id="KW-1133">Transmembrane helix</keyword>
<keyword evidence="12" id="KW-0464">Manganese</keyword>
<feature type="compositionally biased region" description="Basic and acidic residues" evidence="13">
    <location>
        <begin position="157"/>
        <end position="167"/>
    </location>
</feature>
<gene>
    <name evidence="14" type="ORF">PLEPLA_LOCUS23720</name>
</gene>
<comment type="catalytic activity">
    <reaction evidence="10 12">
        <text>3-O-(beta-D-galactosyl-(1-&gt;3)-beta-D-galactosyl-(1-&gt;4)-beta-D-xylosyl)-L-seryl-[protein] + UDP-alpha-D-glucuronate = 3-O-(beta-D-GlcA-(1-&gt;3)-beta-D-Gal-(1-&gt;3)-beta-D-Gal-(1-&gt;4)-beta-D-Xyl)-L-seryl-[protein] + UDP + H(+)</text>
        <dbReference type="Rhea" id="RHEA:24168"/>
        <dbReference type="Rhea" id="RHEA-COMP:12571"/>
        <dbReference type="Rhea" id="RHEA-COMP:12573"/>
        <dbReference type="ChEBI" id="CHEBI:15378"/>
        <dbReference type="ChEBI" id="CHEBI:58052"/>
        <dbReference type="ChEBI" id="CHEBI:58223"/>
        <dbReference type="ChEBI" id="CHEBI:132090"/>
        <dbReference type="ChEBI" id="CHEBI:132093"/>
        <dbReference type="EC" id="2.4.1.135"/>
    </reaction>
</comment>
<evidence type="ECO:0000256" key="6">
    <source>
        <dbReference type="ARBA" id="ARBA00022968"/>
    </source>
</evidence>
<dbReference type="GO" id="GO:0050650">
    <property type="term" value="P:chondroitin sulfate proteoglycan biosynthetic process"/>
    <property type="evidence" value="ECO:0007669"/>
    <property type="project" value="TreeGrafter"/>
</dbReference>
<keyword evidence="6 12" id="KW-0735">Signal-anchor</keyword>
<evidence type="ECO:0000313" key="14">
    <source>
        <dbReference type="EMBL" id="CAB1435664.1"/>
    </source>
</evidence>
<evidence type="ECO:0000256" key="5">
    <source>
        <dbReference type="ARBA" id="ARBA00022692"/>
    </source>
</evidence>
<dbReference type="GO" id="GO:0046872">
    <property type="term" value="F:metal ion binding"/>
    <property type="evidence" value="ECO:0007669"/>
    <property type="project" value="UniProtKB-KW"/>
</dbReference>
<dbReference type="AlphaFoldDB" id="A0A9N7UND5"/>
<dbReference type="EMBL" id="CADEAL010001791">
    <property type="protein sequence ID" value="CAB1435664.1"/>
    <property type="molecule type" value="Genomic_DNA"/>
</dbReference>
<protein>
    <recommendedName>
        <fullName evidence="3 12">Galactosylgalactosylxylosylprotein 3-beta-glucuronosyltransferase</fullName>
        <ecNumber evidence="3 12">2.4.1.135</ecNumber>
    </recommendedName>
</protein>
<feature type="compositionally biased region" description="Polar residues" evidence="13">
    <location>
        <begin position="135"/>
        <end position="149"/>
    </location>
</feature>
<feature type="site" description="Interaction with galactose moiety of substrate glycoprotein" evidence="11">
    <location>
        <position position="56"/>
    </location>
</feature>
<evidence type="ECO:0000256" key="9">
    <source>
        <dbReference type="ARBA" id="ARBA00023180"/>
    </source>
</evidence>
<evidence type="ECO:0000256" key="11">
    <source>
        <dbReference type="PIRSR" id="PIRSR605027-4"/>
    </source>
</evidence>
<organism evidence="14 15">
    <name type="scientific">Pleuronectes platessa</name>
    <name type="common">European plaice</name>
    <dbReference type="NCBI Taxonomy" id="8262"/>
    <lineage>
        <taxon>Eukaryota</taxon>
        <taxon>Metazoa</taxon>
        <taxon>Chordata</taxon>
        <taxon>Craniata</taxon>
        <taxon>Vertebrata</taxon>
        <taxon>Euteleostomi</taxon>
        <taxon>Actinopterygii</taxon>
        <taxon>Neopterygii</taxon>
        <taxon>Teleostei</taxon>
        <taxon>Neoteleostei</taxon>
        <taxon>Acanthomorphata</taxon>
        <taxon>Carangaria</taxon>
        <taxon>Pleuronectiformes</taxon>
        <taxon>Pleuronectoidei</taxon>
        <taxon>Pleuronectidae</taxon>
        <taxon>Pleuronectes</taxon>
    </lineage>
</organism>
<keyword evidence="12" id="KW-0479">Metal-binding</keyword>
<dbReference type="SUPFAM" id="SSF53448">
    <property type="entry name" value="Nucleotide-diphospho-sugar transferases"/>
    <property type="match status" value="2"/>
</dbReference>
<dbReference type="InterPro" id="IPR005027">
    <property type="entry name" value="Glyco_trans_43"/>
</dbReference>
<dbReference type="EC" id="2.4.1.135" evidence="3 12"/>
<dbReference type="GO" id="GO:0005975">
    <property type="term" value="P:carbohydrate metabolic process"/>
    <property type="evidence" value="ECO:0007669"/>
    <property type="project" value="TreeGrafter"/>
</dbReference>
<evidence type="ECO:0000256" key="8">
    <source>
        <dbReference type="ARBA" id="ARBA00023136"/>
    </source>
</evidence>
<evidence type="ECO:0000256" key="1">
    <source>
        <dbReference type="ARBA" id="ARBA00004606"/>
    </source>
</evidence>
<dbReference type="PANTHER" id="PTHR10896:SF8">
    <property type="entry name" value="GALACTOSYLGALACTOSYLXYLOSYLPROTEIN 3-BETA-GLUCURONOSYLTRANSFERASE 2"/>
    <property type="match status" value="1"/>
</dbReference>
<evidence type="ECO:0000256" key="10">
    <source>
        <dbReference type="ARBA" id="ARBA00047979"/>
    </source>
</evidence>
<keyword evidence="12" id="KW-0333">Golgi apparatus</keyword>
<dbReference type="PANTHER" id="PTHR10896">
    <property type="entry name" value="GALACTOSYLGALACTOSYLXYLOSYLPROTEIN 3-BETA-GLUCURONOSYLTRANSFERASE BETA-1,3-GLUCURONYLTRANSFERASE"/>
    <property type="match status" value="1"/>
</dbReference>
<comment type="caution">
    <text evidence="14">The sequence shown here is derived from an EMBL/GenBank/DDBJ whole genome shotgun (WGS) entry which is preliminary data.</text>
</comment>
<keyword evidence="4 12" id="KW-0808">Transferase</keyword>
<reference evidence="14" key="1">
    <citation type="submission" date="2020-03" db="EMBL/GenBank/DDBJ databases">
        <authorList>
            <person name="Weist P."/>
        </authorList>
    </citation>
    <scope>NUCLEOTIDE SEQUENCE</scope>
</reference>
<comment type="subcellular location">
    <subcellularLocation>
        <location evidence="12">Golgi apparatus membrane</location>
        <topology evidence="12">Single-pass type II membrane protein</topology>
    </subcellularLocation>
    <subcellularLocation>
        <location evidence="1">Membrane</location>
        <topology evidence="1">Single-pass type II membrane protein</topology>
    </subcellularLocation>
</comment>
<evidence type="ECO:0000313" key="15">
    <source>
        <dbReference type="Proteomes" id="UP001153269"/>
    </source>
</evidence>
<sequence length="394" mass="43552">MQMGQTGDRTSDLQVGGRPLYPSATAARKITALPKMRGTRGVSVWPVGFVGGRAYERPLVSGGKVVGWYTGWRPDRPFATDMAGDRGDVQSLQTEKWILENSSDPRCHKTNATRATAEPYQNHRIPAAEKELQEPTASEQPQLASGSNTAAQAPPAERSEREREHADYIANPRCSSGLSQTQGHDHSGPPDDLGEDKPAQIILKKFPSRLFNETVGQQQGDTDEGDTELRRLFYGTLDAVGEEMSKRFSERNSELMTALQSLDPNSETFLDVKHVKPILTLSSTEINEAEFVVARHFLKTNMTADDETWTISRIIKTFHSALEAMPSVMTAFKHALTFGASTAMCFAVNLQVILANPRALFKRRGSQPGMQESDFLKQITNVTELEPKANNCTR</sequence>
<name>A0A9N7UND5_PLEPL</name>
<proteinExistence type="inferred from homology"/>
<evidence type="ECO:0000256" key="13">
    <source>
        <dbReference type="SAM" id="MobiDB-lite"/>
    </source>
</evidence>
<evidence type="ECO:0000256" key="7">
    <source>
        <dbReference type="ARBA" id="ARBA00022989"/>
    </source>
</evidence>
<keyword evidence="15" id="KW-1185">Reference proteome</keyword>
<evidence type="ECO:0000256" key="2">
    <source>
        <dbReference type="ARBA" id="ARBA00007706"/>
    </source>
</evidence>
<keyword evidence="9" id="KW-0325">Glycoprotein</keyword>
<evidence type="ECO:0000256" key="3">
    <source>
        <dbReference type="ARBA" id="ARBA00012641"/>
    </source>
</evidence>
<accession>A0A9N7UND5</accession>
<evidence type="ECO:0000256" key="4">
    <source>
        <dbReference type="ARBA" id="ARBA00022679"/>
    </source>
</evidence>
<comment type="pathway">
    <text evidence="12">Protein modification; protein glycosylation.</text>
</comment>
<feature type="region of interest" description="Disordered" evidence="13">
    <location>
        <begin position="1"/>
        <end position="20"/>
    </location>
</feature>
<dbReference type="GO" id="GO:0015018">
    <property type="term" value="F:galactosylgalactosylxylosylprotein 3-beta-glucuronosyltransferase activity"/>
    <property type="evidence" value="ECO:0007669"/>
    <property type="project" value="UniProtKB-UniRule"/>
</dbReference>
<keyword evidence="8" id="KW-0472">Membrane</keyword>
<dbReference type="Proteomes" id="UP001153269">
    <property type="component" value="Unassembled WGS sequence"/>
</dbReference>
<comment type="cofactor">
    <cofactor evidence="12">
        <name>Mn(2+)</name>
        <dbReference type="ChEBI" id="CHEBI:29035"/>
    </cofactor>
</comment>
<feature type="compositionally biased region" description="Polar residues" evidence="13">
    <location>
        <begin position="99"/>
        <end position="114"/>
    </location>
</feature>
<dbReference type="GO" id="GO:0000139">
    <property type="term" value="C:Golgi membrane"/>
    <property type="evidence" value="ECO:0007669"/>
    <property type="project" value="UniProtKB-SubCell"/>
</dbReference>
<feature type="non-terminal residue" evidence="14">
    <location>
        <position position="1"/>
    </location>
</feature>
<dbReference type="Gene3D" id="3.90.550.10">
    <property type="entry name" value="Spore Coat Polysaccharide Biosynthesis Protein SpsA, Chain A"/>
    <property type="match status" value="2"/>
</dbReference>
<feature type="compositionally biased region" description="Polar residues" evidence="13">
    <location>
        <begin position="173"/>
        <end position="182"/>
    </location>
</feature>
<keyword evidence="5" id="KW-0812">Transmembrane</keyword>
<dbReference type="InterPro" id="IPR029044">
    <property type="entry name" value="Nucleotide-diphossugar_trans"/>
</dbReference>
<comment type="similarity">
    <text evidence="2 12">Belongs to the glycosyltransferase 43 family.</text>
</comment>
<dbReference type="Pfam" id="PF03360">
    <property type="entry name" value="Glyco_transf_43"/>
    <property type="match status" value="2"/>
</dbReference>
<feature type="region of interest" description="Disordered" evidence="13">
    <location>
        <begin position="99"/>
        <end position="196"/>
    </location>
</feature>
<evidence type="ECO:0000256" key="12">
    <source>
        <dbReference type="RuleBase" id="RU363127"/>
    </source>
</evidence>